<dbReference type="InterPro" id="IPR027454">
    <property type="entry name" value="Histone_HNS_N"/>
</dbReference>
<name>A0A2T4XTT4_ENTCL</name>
<keyword evidence="4 5" id="KW-0238">DNA-binding</keyword>
<dbReference type="GO" id="GO:0003680">
    <property type="term" value="F:minor groove of adenine-thymine-rich DNA binding"/>
    <property type="evidence" value="ECO:0007669"/>
    <property type="project" value="TreeGrafter"/>
</dbReference>
<evidence type="ECO:0000313" key="9">
    <source>
        <dbReference type="EMBL" id="PTM33353.1"/>
    </source>
</evidence>
<dbReference type="AlphaFoldDB" id="A0A2T4XTT4"/>
<dbReference type="GO" id="GO:0003681">
    <property type="term" value="F:bent DNA binding"/>
    <property type="evidence" value="ECO:0007669"/>
    <property type="project" value="TreeGrafter"/>
</dbReference>
<evidence type="ECO:0000256" key="1">
    <source>
        <dbReference type="ARBA" id="ARBA00004453"/>
    </source>
</evidence>
<dbReference type="PIRSF" id="PIRSF002096">
    <property type="entry name" value="HnS"/>
    <property type="match status" value="1"/>
</dbReference>
<reference evidence="9 10" key="1">
    <citation type="submission" date="2018-04" db="EMBL/GenBank/DDBJ databases">
        <title>Genome sequencing reveals highly heavy metal resistance and biotechnology application of the novel Enterobacter cloacae amazonensis isolated from wastewater river in Manaus - Amazonas.</title>
        <authorList>
            <person name="Astolfi M.C.T."/>
            <person name="Carvalho E.B.D.S."/>
            <person name="Lacerda L.B."/>
            <person name="Pinto M.V."/>
            <person name="Nogueira V.B."/>
            <person name="Barros A.M."/>
            <person name="Astolfi-Filho S."/>
        </authorList>
    </citation>
    <scope>NUCLEOTIDE SEQUENCE [LARGE SCALE GENOMIC DNA]</scope>
    <source>
        <strain evidence="10">amazonensis</strain>
    </source>
</reference>
<dbReference type="InterPro" id="IPR001801">
    <property type="entry name" value="Histone_HNS"/>
</dbReference>
<feature type="DNA-binding region" evidence="6">
    <location>
        <begin position="111"/>
        <end position="116"/>
    </location>
</feature>
<dbReference type="InterPro" id="IPR054180">
    <property type="entry name" value="H-NS-like_N"/>
</dbReference>
<evidence type="ECO:0000256" key="4">
    <source>
        <dbReference type="ARBA" id="ARBA00023125"/>
    </source>
</evidence>
<dbReference type="EMBL" id="PZPP01000026">
    <property type="protein sequence ID" value="PTM33353.1"/>
    <property type="molecule type" value="Genomic_DNA"/>
</dbReference>
<dbReference type="Pfam" id="PF00816">
    <property type="entry name" value="Histone_HNS"/>
    <property type="match status" value="1"/>
</dbReference>
<dbReference type="PANTHER" id="PTHR38097:SF2">
    <property type="entry name" value="DNA-BINDING PROTEIN STPA"/>
    <property type="match status" value="1"/>
</dbReference>
<feature type="region of interest" description="Disordered" evidence="7">
    <location>
        <begin position="73"/>
        <end position="112"/>
    </location>
</feature>
<dbReference type="InterPro" id="IPR037150">
    <property type="entry name" value="H-NS_C_dom_sf"/>
</dbReference>
<dbReference type="Gene3D" id="1.10.287.1050">
    <property type="entry name" value="H-NS histone-like proteins"/>
    <property type="match status" value="1"/>
</dbReference>
<evidence type="ECO:0000256" key="3">
    <source>
        <dbReference type="ARBA" id="ARBA00022490"/>
    </source>
</evidence>
<comment type="caution">
    <text evidence="9">The sequence shown here is derived from an EMBL/GenBank/DDBJ whole genome shotgun (WGS) entry which is preliminary data.</text>
</comment>
<evidence type="ECO:0000313" key="10">
    <source>
        <dbReference type="Proteomes" id="UP000241614"/>
    </source>
</evidence>
<gene>
    <name evidence="9" type="ORF">DA103_23455</name>
</gene>
<dbReference type="InterPro" id="IPR027444">
    <property type="entry name" value="H-NS_C_dom"/>
</dbReference>
<dbReference type="GO" id="GO:0046983">
    <property type="term" value="F:protein dimerization activity"/>
    <property type="evidence" value="ECO:0007669"/>
    <property type="project" value="InterPro"/>
</dbReference>
<proteinExistence type="inferred from homology"/>
<organism evidence="9 10">
    <name type="scientific">Enterobacter cloacae</name>
    <dbReference type="NCBI Taxonomy" id="550"/>
    <lineage>
        <taxon>Bacteria</taxon>
        <taxon>Pseudomonadati</taxon>
        <taxon>Pseudomonadota</taxon>
        <taxon>Gammaproteobacteria</taxon>
        <taxon>Enterobacterales</taxon>
        <taxon>Enterobacteriaceae</taxon>
        <taxon>Enterobacter</taxon>
        <taxon>Enterobacter cloacae complex</taxon>
    </lineage>
</organism>
<dbReference type="OrthoDB" id="6088948at2"/>
<dbReference type="PANTHER" id="PTHR38097">
    <property type="match status" value="1"/>
</dbReference>
<protein>
    <recommendedName>
        <fullName evidence="5">DNA-binding protein</fullName>
    </recommendedName>
</protein>
<feature type="domain" description="DNA-binding protein H-NS-like C-terminal" evidence="8">
    <location>
        <begin position="86"/>
        <end position="133"/>
    </location>
</feature>
<sequence length="134" mass="15450">MSEELKTLNNTRSLRAQARELPLETLEDILEKFNVIVSERRDEEEAKRNEISERTEKLNKLRQLMLDDGIDPSELLEFSTGQTKPKKERAARPAKYQYTDENGETKTWTGQGRTPKVFAEHIANGGNVDDFLIK</sequence>
<dbReference type="GO" id="GO:0005829">
    <property type="term" value="C:cytosol"/>
    <property type="evidence" value="ECO:0007669"/>
    <property type="project" value="TreeGrafter"/>
</dbReference>
<accession>A0A2T4XTT4</accession>
<keyword evidence="3" id="KW-0963">Cytoplasm</keyword>
<evidence type="ECO:0000256" key="6">
    <source>
        <dbReference type="PIRSR" id="PIRSR002096-1"/>
    </source>
</evidence>
<dbReference type="RefSeq" id="WP_045337323.1">
    <property type="nucleotide sequence ID" value="NZ_PZPP01000026.1"/>
</dbReference>
<dbReference type="Proteomes" id="UP000241614">
    <property type="component" value="Unassembled WGS sequence"/>
</dbReference>
<dbReference type="SMART" id="SM00528">
    <property type="entry name" value="HNS"/>
    <property type="match status" value="1"/>
</dbReference>
<dbReference type="GO" id="GO:0032993">
    <property type="term" value="C:protein-DNA complex"/>
    <property type="evidence" value="ECO:0007669"/>
    <property type="project" value="TreeGrafter"/>
</dbReference>
<dbReference type="FunFam" id="4.10.430.10:FF:000001">
    <property type="entry name" value="DNA-binding protein"/>
    <property type="match status" value="1"/>
</dbReference>
<dbReference type="GO" id="GO:0000976">
    <property type="term" value="F:transcription cis-regulatory region binding"/>
    <property type="evidence" value="ECO:0007669"/>
    <property type="project" value="TreeGrafter"/>
</dbReference>
<dbReference type="SUPFAM" id="SSF81273">
    <property type="entry name" value="H-NS histone-like proteins"/>
    <property type="match status" value="2"/>
</dbReference>
<evidence type="ECO:0000256" key="7">
    <source>
        <dbReference type="SAM" id="MobiDB-lite"/>
    </source>
</evidence>
<dbReference type="Gene3D" id="4.10.430.10">
    <property type="entry name" value="Histone-like protein H-NS, C-terminal domain"/>
    <property type="match status" value="1"/>
</dbReference>
<evidence type="ECO:0000256" key="2">
    <source>
        <dbReference type="ARBA" id="ARBA00010610"/>
    </source>
</evidence>
<dbReference type="Pfam" id="PF22470">
    <property type="entry name" value="Histone_HNS_N"/>
    <property type="match status" value="1"/>
</dbReference>
<comment type="subcellular location">
    <subcellularLocation>
        <location evidence="1">Cytoplasm</location>
        <location evidence="1">Nucleoid</location>
    </subcellularLocation>
</comment>
<evidence type="ECO:0000259" key="8">
    <source>
        <dbReference type="SMART" id="SM00528"/>
    </source>
</evidence>
<dbReference type="GO" id="GO:0030527">
    <property type="term" value="F:structural constituent of chromatin"/>
    <property type="evidence" value="ECO:0007669"/>
    <property type="project" value="InterPro"/>
</dbReference>
<evidence type="ECO:0000256" key="5">
    <source>
        <dbReference type="PIRNR" id="PIRNR002096"/>
    </source>
</evidence>
<dbReference type="GO" id="GO:0009295">
    <property type="term" value="C:nucleoid"/>
    <property type="evidence" value="ECO:0007669"/>
    <property type="project" value="UniProtKB-SubCell"/>
</dbReference>
<comment type="similarity">
    <text evidence="2 5">Belongs to the histone-like protein H-NS family.</text>
</comment>
<dbReference type="GO" id="GO:0001217">
    <property type="term" value="F:DNA-binding transcription repressor activity"/>
    <property type="evidence" value="ECO:0007669"/>
    <property type="project" value="TreeGrafter"/>
</dbReference>